<organism evidence="2 3">
    <name type="scientific">Tepidibacter thalassicus DSM 15285</name>
    <dbReference type="NCBI Taxonomy" id="1123350"/>
    <lineage>
        <taxon>Bacteria</taxon>
        <taxon>Bacillati</taxon>
        <taxon>Bacillota</taxon>
        <taxon>Clostridia</taxon>
        <taxon>Peptostreptococcales</taxon>
        <taxon>Peptostreptococcaceae</taxon>
        <taxon>Tepidibacter</taxon>
    </lineage>
</organism>
<dbReference type="AlphaFoldDB" id="A0A1M5S0D0"/>
<dbReference type="PANTHER" id="PTHR34988">
    <property type="entry name" value="PROTEIN, PUTATIVE-RELATED"/>
    <property type="match status" value="1"/>
</dbReference>
<gene>
    <name evidence="2" type="ORF">SAMN02744040_01581</name>
</gene>
<dbReference type="EMBL" id="FQXH01000016">
    <property type="protein sequence ID" value="SHH31919.1"/>
    <property type="molecule type" value="Genomic_DNA"/>
</dbReference>
<evidence type="ECO:0000313" key="3">
    <source>
        <dbReference type="Proteomes" id="UP000242520"/>
    </source>
</evidence>
<proteinExistence type="predicted"/>
<dbReference type="PANTHER" id="PTHR34988:SF1">
    <property type="entry name" value="DNA-BINDING PROTEIN"/>
    <property type="match status" value="1"/>
</dbReference>
<reference evidence="3" key="1">
    <citation type="submission" date="2016-11" db="EMBL/GenBank/DDBJ databases">
        <authorList>
            <person name="Varghese N."/>
            <person name="Submissions S."/>
        </authorList>
    </citation>
    <scope>NUCLEOTIDE SEQUENCE [LARGE SCALE GENOMIC DNA]</scope>
    <source>
        <strain evidence="3">DSM 15285</strain>
    </source>
</reference>
<dbReference type="SUPFAM" id="SSF117856">
    <property type="entry name" value="AF0104/ALDC/Ptd012-like"/>
    <property type="match status" value="1"/>
</dbReference>
<sequence length="140" mass="15714">MMKSKKFGNKYVLRIDKGEKIVDTLKQFCIDNKITLGTIHGIGATNKATIGFFNLNTKEYNSTELIGDYEITCIIGNISTKNGEVYLHLHINLSDENYKTFGGHLTEAVVSATCEIIIDVIDGNIEREFNENIGINTYKM</sequence>
<evidence type="ECO:0000313" key="2">
    <source>
        <dbReference type="EMBL" id="SHH31919.1"/>
    </source>
</evidence>
<protein>
    <recommendedName>
        <fullName evidence="1">PPC domain-containing protein</fullName>
    </recommendedName>
</protein>
<name>A0A1M5S0D0_9FIRM</name>
<dbReference type="Pfam" id="PF03479">
    <property type="entry name" value="PCC"/>
    <property type="match status" value="1"/>
</dbReference>
<dbReference type="Proteomes" id="UP000242520">
    <property type="component" value="Unassembled WGS sequence"/>
</dbReference>
<feature type="domain" description="PPC" evidence="1">
    <location>
        <begin position="5"/>
        <end position="140"/>
    </location>
</feature>
<keyword evidence="3" id="KW-1185">Reference proteome</keyword>
<dbReference type="InterPro" id="IPR025707">
    <property type="entry name" value="DNA_bp_PD1"/>
</dbReference>
<dbReference type="CDD" id="cd11378">
    <property type="entry name" value="DUF296"/>
    <property type="match status" value="1"/>
</dbReference>
<dbReference type="InterPro" id="IPR005175">
    <property type="entry name" value="PPC_dom"/>
</dbReference>
<dbReference type="Gene3D" id="3.30.1330.80">
    <property type="entry name" value="Hypothetical protein, similar to alpha- acetolactate decarboxylase, domain 2"/>
    <property type="match status" value="1"/>
</dbReference>
<dbReference type="PIRSF" id="PIRSF016702">
    <property type="entry name" value="DNA_bp_PD1"/>
    <property type="match status" value="1"/>
</dbReference>
<dbReference type="PROSITE" id="PS51742">
    <property type="entry name" value="PPC"/>
    <property type="match status" value="1"/>
</dbReference>
<evidence type="ECO:0000259" key="1">
    <source>
        <dbReference type="PROSITE" id="PS51742"/>
    </source>
</evidence>
<dbReference type="STRING" id="1123350.SAMN02744040_01581"/>
<accession>A0A1M5S0D0</accession>